<dbReference type="AlphaFoldDB" id="A0A846QKP4"/>
<name>A0A846QKP4_9BACT</name>
<dbReference type="Proteomes" id="UP000580856">
    <property type="component" value="Unassembled WGS sequence"/>
</dbReference>
<comment type="caution">
    <text evidence="1">The sequence shown here is derived from an EMBL/GenBank/DDBJ whole genome shotgun (WGS) entry which is preliminary data.</text>
</comment>
<keyword evidence="2" id="KW-1185">Reference proteome</keyword>
<proteinExistence type="predicted"/>
<protein>
    <submittedName>
        <fullName evidence="1">Uncharacterized protein</fullName>
    </submittedName>
</protein>
<dbReference type="EMBL" id="JAATJA010000006">
    <property type="protein sequence ID" value="NJB69516.1"/>
    <property type="molecule type" value="Genomic_DNA"/>
</dbReference>
<sequence length="45" mass="4809">MNFGEGQRGGKNFVNLSGKSEVNPSACSVARVEKWRGVETAAGWP</sequence>
<gene>
    <name evidence="1" type="ORF">GGQ74_003227</name>
</gene>
<accession>A0A846QKP4</accession>
<dbReference type="RefSeq" id="WP_167942606.1">
    <property type="nucleotide sequence ID" value="NZ_JAATJA010000006.1"/>
</dbReference>
<organism evidence="1 2">
    <name type="scientific">Desulfobaculum xiamenense</name>
    <dbReference type="NCBI Taxonomy" id="995050"/>
    <lineage>
        <taxon>Bacteria</taxon>
        <taxon>Pseudomonadati</taxon>
        <taxon>Thermodesulfobacteriota</taxon>
        <taxon>Desulfovibrionia</taxon>
        <taxon>Desulfovibrionales</taxon>
        <taxon>Desulfovibrionaceae</taxon>
        <taxon>Desulfobaculum</taxon>
    </lineage>
</organism>
<reference evidence="1 2" key="1">
    <citation type="submission" date="2020-03" db="EMBL/GenBank/DDBJ databases">
        <title>Genomic Encyclopedia of Type Strains, Phase IV (KMG-IV): sequencing the most valuable type-strain genomes for metagenomic binning, comparative biology and taxonomic classification.</title>
        <authorList>
            <person name="Goeker M."/>
        </authorList>
    </citation>
    <scope>NUCLEOTIDE SEQUENCE [LARGE SCALE GENOMIC DNA]</scope>
    <source>
        <strain evidence="1 2">DSM 24233</strain>
    </source>
</reference>
<evidence type="ECO:0000313" key="2">
    <source>
        <dbReference type="Proteomes" id="UP000580856"/>
    </source>
</evidence>
<evidence type="ECO:0000313" key="1">
    <source>
        <dbReference type="EMBL" id="NJB69516.1"/>
    </source>
</evidence>